<dbReference type="AlphaFoldDB" id="A0A087CPX7"/>
<proteinExistence type="predicted"/>
<name>A0A087CPX7_9BIFI</name>
<evidence type="ECO:0000313" key="1">
    <source>
        <dbReference type="EMBL" id="KFI85327.1"/>
    </source>
</evidence>
<sequence length="29" mass="3381">MHPSQGSQQLITIMHIWKLCLCSIIRFPV</sequence>
<gene>
    <name evidence="1" type="ORF">BSAE_1905</name>
</gene>
<protein>
    <submittedName>
        <fullName evidence="1">Uncharacterized protein</fullName>
    </submittedName>
</protein>
<comment type="caution">
    <text evidence="1">The sequence shown here is derived from an EMBL/GenBank/DDBJ whole genome shotgun (WGS) entry which is preliminary data.</text>
</comment>
<reference evidence="1 2" key="1">
    <citation type="submission" date="2014-03" db="EMBL/GenBank/DDBJ databases">
        <title>Genomics of Bifidobacteria.</title>
        <authorList>
            <person name="Ventura M."/>
            <person name="Milani C."/>
            <person name="Lugli G.A."/>
        </authorList>
    </citation>
    <scope>NUCLEOTIDE SEQUENCE [LARGE SCALE GENOMIC DNA]</scope>
    <source>
        <strain evidence="1 2">LMG 14934</strain>
    </source>
</reference>
<dbReference type="EMBL" id="JGZM01000009">
    <property type="protein sequence ID" value="KFI85327.1"/>
    <property type="molecule type" value="Genomic_DNA"/>
</dbReference>
<organism evidence="1 2">
    <name type="scientific">Bifidobacterium pullorum subsp. saeculare DSM 6531 = LMG 14934</name>
    <dbReference type="NCBI Taxonomy" id="1437611"/>
    <lineage>
        <taxon>Bacteria</taxon>
        <taxon>Bacillati</taxon>
        <taxon>Actinomycetota</taxon>
        <taxon>Actinomycetes</taxon>
        <taxon>Bifidobacteriales</taxon>
        <taxon>Bifidobacteriaceae</taxon>
        <taxon>Bifidobacterium</taxon>
    </lineage>
</organism>
<accession>A0A087CPX7</accession>
<evidence type="ECO:0000313" key="2">
    <source>
        <dbReference type="Proteomes" id="UP000029040"/>
    </source>
</evidence>
<dbReference type="Proteomes" id="UP000029040">
    <property type="component" value="Unassembled WGS sequence"/>
</dbReference>